<protein>
    <submittedName>
        <fullName evidence="1">Uncharacterized protein</fullName>
    </submittedName>
</protein>
<dbReference type="InParanoid" id="E3JZV0"/>
<reference evidence="2" key="2">
    <citation type="journal article" date="2011" name="Proc. Natl. Acad. Sci. U.S.A.">
        <title>Obligate biotrophy features unraveled by the genomic analysis of rust fungi.</title>
        <authorList>
            <person name="Duplessis S."/>
            <person name="Cuomo C.A."/>
            <person name="Lin Y.-C."/>
            <person name="Aerts A."/>
            <person name="Tisserant E."/>
            <person name="Veneault-Fourrey C."/>
            <person name="Joly D.L."/>
            <person name="Hacquard S."/>
            <person name="Amselem J."/>
            <person name="Cantarel B.L."/>
            <person name="Chiu R."/>
            <person name="Coutinho P.M."/>
            <person name="Feau N."/>
            <person name="Field M."/>
            <person name="Frey P."/>
            <person name="Gelhaye E."/>
            <person name="Goldberg J."/>
            <person name="Grabherr M.G."/>
            <person name="Kodira C.D."/>
            <person name="Kohler A."/>
            <person name="Kuees U."/>
            <person name="Lindquist E.A."/>
            <person name="Lucas S.M."/>
            <person name="Mago R."/>
            <person name="Mauceli E."/>
            <person name="Morin E."/>
            <person name="Murat C."/>
            <person name="Pangilinan J.L."/>
            <person name="Park R."/>
            <person name="Pearson M."/>
            <person name="Quesneville H."/>
            <person name="Rouhier N."/>
            <person name="Sakthikumar S."/>
            <person name="Salamov A.A."/>
            <person name="Schmutz J."/>
            <person name="Selles B."/>
            <person name="Shapiro H."/>
            <person name="Tanguay P."/>
            <person name="Tuskan G.A."/>
            <person name="Henrissat B."/>
            <person name="Van de Peer Y."/>
            <person name="Rouze P."/>
            <person name="Ellis J.G."/>
            <person name="Dodds P.N."/>
            <person name="Schein J.E."/>
            <person name="Zhong S."/>
            <person name="Hamelin R.C."/>
            <person name="Grigoriev I.V."/>
            <person name="Szabo L.J."/>
            <person name="Martin F."/>
        </authorList>
    </citation>
    <scope>NUCLEOTIDE SEQUENCE [LARGE SCALE GENOMIC DNA]</scope>
    <source>
        <strain evidence="2">CRL 75-36-700-3 / race SCCL</strain>
    </source>
</reference>
<dbReference type="AlphaFoldDB" id="E3JZV0"/>
<dbReference type="Proteomes" id="UP000008783">
    <property type="component" value="Unassembled WGS sequence"/>
</dbReference>
<dbReference type="VEuPathDB" id="FungiDB:PGTG_03531"/>
<dbReference type="HOGENOM" id="CLU_1897251_0_0_1"/>
<reference key="1">
    <citation type="submission" date="2007-01" db="EMBL/GenBank/DDBJ databases">
        <title>The Genome Sequence of Puccinia graminis f. sp. tritici Strain CRL 75-36-700-3.</title>
        <authorList>
            <consortium name="The Broad Institute Genome Sequencing Platform"/>
            <person name="Birren B."/>
            <person name="Lander E."/>
            <person name="Galagan J."/>
            <person name="Nusbaum C."/>
            <person name="Devon K."/>
            <person name="Cuomo C."/>
            <person name="Jaffe D."/>
            <person name="Butler J."/>
            <person name="Alvarez P."/>
            <person name="Gnerre S."/>
            <person name="Grabherr M."/>
            <person name="Mauceli E."/>
            <person name="Brockman W."/>
            <person name="Young S."/>
            <person name="LaButti K."/>
            <person name="Sykes S."/>
            <person name="DeCaprio D."/>
            <person name="Crawford M."/>
            <person name="Koehrsen M."/>
            <person name="Engels R."/>
            <person name="Montgomery P."/>
            <person name="Pearson M."/>
            <person name="Howarth C."/>
            <person name="Larson L."/>
            <person name="White J."/>
            <person name="Zeng Q."/>
            <person name="Kodira C."/>
            <person name="Yandava C."/>
            <person name="Alvarado L."/>
            <person name="O'Leary S."/>
            <person name="Szabo L."/>
            <person name="Dean R."/>
            <person name="Schein J."/>
        </authorList>
    </citation>
    <scope>NUCLEOTIDE SEQUENCE</scope>
    <source>
        <strain>CRL 75-36-700-3</strain>
    </source>
</reference>
<keyword evidence="2" id="KW-1185">Reference proteome</keyword>
<evidence type="ECO:0000313" key="1">
    <source>
        <dbReference type="EMBL" id="EFP77575.2"/>
    </source>
</evidence>
<name>E3JZV0_PUCGT</name>
<gene>
    <name evidence="1" type="ORF">PGTG_03531</name>
</gene>
<dbReference type="GeneID" id="10538782"/>
<organism evidence="1 2">
    <name type="scientific">Puccinia graminis f. sp. tritici (strain CRL 75-36-700-3 / race SCCL)</name>
    <name type="common">Black stem rust fungus</name>
    <dbReference type="NCBI Taxonomy" id="418459"/>
    <lineage>
        <taxon>Eukaryota</taxon>
        <taxon>Fungi</taxon>
        <taxon>Dikarya</taxon>
        <taxon>Basidiomycota</taxon>
        <taxon>Pucciniomycotina</taxon>
        <taxon>Pucciniomycetes</taxon>
        <taxon>Pucciniales</taxon>
        <taxon>Pucciniaceae</taxon>
        <taxon>Puccinia</taxon>
    </lineage>
</organism>
<evidence type="ECO:0000313" key="2">
    <source>
        <dbReference type="Proteomes" id="UP000008783"/>
    </source>
</evidence>
<accession>E3JZV0</accession>
<dbReference type="EMBL" id="DS178268">
    <property type="protein sequence ID" value="EFP77575.2"/>
    <property type="molecule type" value="Genomic_DNA"/>
</dbReference>
<dbReference type="RefSeq" id="XP_003321994.2">
    <property type="nucleotide sequence ID" value="XM_003321946.2"/>
</dbReference>
<sequence>MVFSCLTVNPNQPHPLKCIRQTGSNSIEAMPLSMQCIPLADPATLTNSQCTETDIHKYREHQASIQLRVAMKLGAVKTATQAQNGFRPGPDELDNLLIRLQYSVGSDKGKVLLSRPLIKVRRKPIGEKSQECPT</sequence>
<dbReference type="KEGG" id="pgr:PGTG_03531"/>
<proteinExistence type="predicted"/>